<dbReference type="GO" id="GO:0008483">
    <property type="term" value="F:transaminase activity"/>
    <property type="evidence" value="ECO:0007669"/>
    <property type="project" value="UniProtKB-KW"/>
</dbReference>
<dbReference type="GO" id="GO:0003677">
    <property type="term" value="F:DNA binding"/>
    <property type="evidence" value="ECO:0007669"/>
    <property type="project" value="UniProtKB-KW"/>
</dbReference>
<dbReference type="InterPro" id="IPR000524">
    <property type="entry name" value="Tscrpt_reg_HTH_GntR"/>
</dbReference>
<dbReference type="Gene3D" id="3.40.640.10">
    <property type="entry name" value="Type I PLP-dependent aspartate aminotransferase-like (Major domain)"/>
    <property type="match status" value="1"/>
</dbReference>
<dbReference type="PROSITE" id="PS50949">
    <property type="entry name" value="HTH_GNTR"/>
    <property type="match status" value="1"/>
</dbReference>
<evidence type="ECO:0000256" key="3">
    <source>
        <dbReference type="ARBA" id="ARBA00023015"/>
    </source>
</evidence>
<keyword evidence="7" id="KW-0032">Aminotransferase</keyword>
<dbReference type="SUPFAM" id="SSF53383">
    <property type="entry name" value="PLP-dependent transferases"/>
    <property type="match status" value="1"/>
</dbReference>
<keyword evidence="8" id="KW-1185">Reference proteome</keyword>
<dbReference type="PANTHER" id="PTHR46577:SF1">
    <property type="entry name" value="HTH-TYPE TRANSCRIPTIONAL REGULATORY PROTEIN GABR"/>
    <property type="match status" value="1"/>
</dbReference>
<dbReference type="GO" id="GO:0030170">
    <property type="term" value="F:pyridoxal phosphate binding"/>
    <property type="evidence" value="ECO:0007669"/>
    <property type="project" value="InterPro"/>
</dbReference>
<dbReference type="OrthoDB" id="594134at2"/>
<dbReference type="PANTHER" id="PTHR46577">
    <property type="entry name" value="HTH-TYPE TRANSCRIPTIONAL REGULATORY PROTEIN GABR"/>
    <property type="match status" value="1"/>
</dbReference>
<organism evidence="7 8">
    <name type="scientific">Dyadobacter frigoris</name>
    <dbReference type="NCBI Taxonomy" id="2576211"/>
    <lineage>
        <taxon>Bacteria</taxon>
        <taxon>Pseudomonadati</taxon>
        <taxon>Bacteroidota</taxon>
        <taxon>Cytophagia</taxon>
        <taxon>Cytophagales</taxon>
        <taxon>Spirosomataceae</taxon>
        <taxon>Dyadobacter</taxon>
    </lineage>
</organism>
<keyword evidence="3" id="KW-0805">Transcription regulation</keyword>
<keyword evidence="2" id="KW-0663">Pyridoxal phosphate</keyword>
<dbReference type="Gene3D" id="1.10.10.10">
    <property type="entry name" value="Winged helix-like DNA-binding domain superfamily/Winged helix DNA-binding domain"/>
    <property type="match status" value="1"/>
</dbReference>
<gene>
    <name evidence="7" type="ORF">FDK13_21095</name>
</gene>
<evidence type="ECO:0000313" key="7">
    <source>
        <dbReference type="EMBL" id="TKT90236.1"/>
    </source>
</evidence>
<keyword evidence="7" id="KW-0808">Transferase</keyword>
<protein>
    <submittedName>
        <fullName evidence="7">PLP-dependent aminotransferase family protein</fullName>
    </submittedName>
</protein>
<dbReference type="InterPro" id="IPR004839">
    <property type="entry name" value="Aminotransferase_I/II_large"/>
</dbReference>
<dbReference type="EMBL" id="SZVO01000010">
    <property type="protein sequence ID" value="TKT90236.1"/>
    <property type="molecule type" value="Genomic_DNA"/>
</dbReference>
<evidence type="ECO:0000256" key="2">
    <source>
        <dbReference type="ARBA" id="ARBA00022898"/>
    </source>
</evidence>
<accession>A0A4U6D0X3</accession>
<reference evidence="7 8" key="1">
    <citation type="submission" date="2019-05" db="EMBL/GenBank/DDBJ databases">
        <title>Dyadobacter AR-3-8 sp. nov., isolated from arctic soil.</title>
        <authorList>
            <person name="Chaudhary D.K."/>
        </authorList>
    </citation>
    <scope>NUCLEOTIDE SEQUENCE [LARGE SCALE GENOMIC DNA]</scope>
    <source>
        <strain evidence="7 8">AR-3-8</strain>
    </source>
</reference>
<dbReference type="InterPro" id="IPR051446">
    <property type="entry name" value="HTH_trans_reg/aminotransferase"/>
</dbReference>
<sequence>MEPFSSLITPDKNSKQPVYIQIANQLMELIRKGFLQTGYQLPSSRQLADSLNVHRKTVVRAYEELLAQGWLESRIGTGTFIAAHFPEIKPQSSLTEPLGNNNSSKKAGFTFEEKPHLNRAVIKNNIKLHLDDGFPDPRLAPLEELSRAYRTQLLTGNPYVRLGYGDTAGSYWLRKELSAYLNETRGLKTSPENILITRGTVMGLYLASTGLLKKGDSVVLGELSWSSATGNFLQAGANVVKIPVDEFGIDVEALEKICKNQAIRMVYVTSHHHYPTTVALRADRRIQLLHLSEKYGFIIFEDDYDYDFHYLSKPLLPLAGADRSGMVLYCGSFTKAISPAFRVGYLVGSENVISYLAQLRRIIDRQGDTMLENAMAELLQNGVIQRHLRKSLRTYRNRRDYFCGLLKTELDNYLHFQKPDGGMAVWTEFDKKIKLKDLSEKALKNDLFFSDGSENNSPTEIRNATRLGFASSTTEELEQCVGIMKKLLS</sequence>
<dbReference type="Pfam" id="PF00155">
    <property type="entry name" value="Aminotran_1_2"/>
    <property type="match status" value="1"/>
</dbReference>
<proteinExistence type="inferred from homology"/>
<dbReference type="CDD" id="cd00609">
    <property type="entry name" value="AAT_like"/>
    <property type="match status" value="1"/>
</dbReference>
<dbReference type="CDD" id="cd07377">
    <property type="entry name" value="WHTH_GntR"/>
    <property type="match status" value="1"/>
</dbReference>
<comment type="similarity">
    <text evidence="1">In the C-terminal section; belongs to the class-I pyridoxal-phosphate-dependent aminotransferase family.</text>
</comment>
<dbReference type="InterPro" id="IPR036390">
    <property type="entry name" value="WH_DNA-bd_sf"/>
</dbReference>
<name>A0A4U6D0X3_9BACT</name>
<dbReference type="SUPFAM" id="SSF46785">
    <property type="entry name" value="Winged helix' DNA-binding domain"/>
    <property type="match status" value="1"/>
</dbReference>
<dbReference type="GO" id="GO:0003700">
    <property type="term" value="F:DNA-binding transcription factor activity"/>
    <property type="evidence" value="ECO:0007669"/>
    <property type="project" value="InterPro"/>
</dbReference>
<dbReference type="InterPro" id="IPR015424">
    <property type="entry name" value="PyrdxlP-dep_Trfase"/>
</dbReference>
<keyword evidence="5" id="KW-0804">Transcription</keyword>
<feature type="domain" description="HTH gntR-type" evidence="6">
    <location>
        <begin position="16"/>
        <end position="84"/>
    </location>
</feature>
<dbReference type="Proteomes" id="UP000304900">
    <property type="component" value="Unassembled WGS sequence"/>
</dbReference>
<dbReference type="RefSeq" id="WP_137341999.1">
    <property type="nucleotide sequence ID" value="NZ_BSQH01000004.1"/>
</dbReference>
<dbReference type="AlphaFoldDB" id="A0A4U6D0X3"/>
<dbReference type="InterPro" id="IPR036388">
    <property type="entry name" value="WH-like_DNA-bd_sf"/>
</dbReference>
<dbReference type="PRINTS" id="PR00035">
    <property type="entry name" value="HTHGNTR"/>
</dbReference>
<evidence type="ECO:0000256" key="5">
    <source>
        <dbReference type="ARBA" id="ARBA00023163"/>
    </source>
</evidence>
<evidence type="ECO:0000256" key="4">
    <source>
        <dbReference type="ARBA" id="ARBA00023125"/>
    </source>
</evidence>
<comment type="caution">
    <text evidence="7">The sequence shown here is derived from an EMBL/GenBank/DDBJ whole genome shotgun (WGS) entry which is preliminary data.</text>
</comment>
<evidence type="ECO:0000259" key="6">
    <source>
        <dbReference type="PROSITE" id="PS50949"/>
    </source>
</evidence>
<dbReference type="InterPro" id="IPR015421">
    <property type="entry name" value="PyrdxlP-dep_Trfase_major"/>
</dbReference>
<dbReference type="SMART" id="SM00345">
    <property type="entry name" value="HTH_GNTR"/>
    <property type="match status" value="1"/>
</dbReference>
<evidence type="ECO:0000313" key="8">
    <source>
        <dbReference type="Proteomes" id="UP000304900"/>
    </source>
</evidence>
<keyword evidence="4" id="KW-0238">DNA-binding</keyword>
<evidence type="ECO:0000256" key="1">
    <source>
        <dbReference type="ARBA" id="ARBA00005384"/>
    </source>
</evidence>
<dbReference type="Pfam" id="PF00392">
    <property type="entry name" value="GntR"/>
    <property type="match status" value="1"/>
</dbReference>